<keyword evidence="1 2" id="KW-0812">Transmembrane</keyword>
<evidence type="ECO:0000313" key="3">
    <source>
        <dbReference type="Proteomes" id="UP000673383"/>
    </source>
</evidence>
<dbReference type="Proteomes" id="UP000673383">
    <property type="component" value="Unassembled WGS sequence"/>
</dbReference>
<protein>
    <submittedName>
        <fullName evidence="2">Energy-coupling factor transporter transmembrane protein EcfT</fullName>
    </submittedName>
</protein>
<organism evidence="2 3">
    <name type="scientific">Bradyrhizobium elkanii</name>
    <dbReference type="NCBI Taxonomy" id="29448"/>
    <lineage>
        <taxon>Bacteria</taxon>
        <taxon>Pseudomonadati</taxon>
        <taxon>Pseudomonadota</taxon>
        <taxon>Alphaproteobacteria</taxon>
        <taxon>Hyphomicrobiales</taxon>
        <taxon>Nitrobacteraceae</taxon>
        <taxon>Bradyrhizobium</taxon>
    </lineage>
</organism>
<feature type="transmembrane region" description="Helical" evidence="1">
    <location>
        <begin position="40"/>
        <end position="59"/>
    </location>
</feature>
<sequence>MMEYWMYGYGPGHWLWFIVMIAVVIYPVGRILSRIGFSPLWSIVMFIPLVNLIALWILAFTEWPGGRAE</sequence>
<keyword evidence="1" id="KW-1133">Transmembrane helix</keyword>
<evidence type="ECO:0000313" key="2">
    <source>
        <dbReference type="EMBL" id="MBP1297600.1"/>
    </source>
</evidence>
<reference evidence="2" key="1">
    <citation type="submission" date="2021-02" db="EMBL/GenBank/DDBJ databases">
        <title>Genomic Encyclopedia of Type Strains, Phase IV (KMG-V): Genome sequencing to study the core and pangenomes of soil and plant-associated prokaryotes.</title>
        <authorList>
            <person name="Whitman W."/>
        </authorList>
    </citation>
    <scope>NUCLEOTIDE SEQUENCE</scope>
    <source>
        <strain evidence="2">USDA 406</strain>
    </source>
</reference>
<feature type="transmembrane region" description="Helical" evidence="1">
    <location>
        <begin position="12"/>
        <end position="28"/>
    </location>
</feature>
<proteinExistence type="predicted"/>
<dbReference type="OrthoDB" id="123194at2"/>
<evidence type="ECO:0000256" key="1">
    <source>
        <dbReference type="SAM" id="Phobius"/>
    </source>
</evidence>
<dbReference type="EMBL" id="JAFICZ010000001">
    <property type="protein sequence ID" value="MBP1297600.1"/>
    <property type="molecule type" value="Genomic_DNA"/>
</dbReference>
<dbReference type="RefSeq" id="WP_018271653.1">
    <property type="nucleotide sequence ID" value="NZ_BJNL01000010.1"/>
</dbReference>
<dbReference type="GeneID" id="92954770"/>
<gene>
    <name evidence="2" type="ORF">JOH49_007353</name>
</gene>
<accession>A0A4Q4K384</accession>
<keyword evidence="1" id="KW-0472">Membrane</keyword>
<dbReference type="AlphaFoldDB" id="A0A4Q4K384"/>
<comment type="caution">
    <text evidence="2">The sequence shown here is derived from an EMBL/GenBank/DDBJ whole genome shotgun (WGS) entry which is preliminary data.</text>
</comment>
<name>A0A4Q4K384_BRAEL</name>